<dbReference type="EMBL" id="JBCITM010000002">
    <property type="protein sequence ID" value="MEN1759290.1"/>
    <property type="molecule type" value="Genomic_DNA"/>
</dbReference>
<evidence type="ECO:0000256" key="1">
    <source>
        <dbReference type="SAM" id="Phobius"/>
    </source>
</evidence>
<dbReference type="RefSeq" id="WP_343184663.1">
    <property type="nucleotide sequence ID" value="NZ_JBCITM010000002.1"/>
</dbReference>
<evidence type="ECO:0000313" key="3">
    <source>
        <dbReference type="Proteomes" id="UP001407405"/>
    </source>
</evidence>
<protein>
    <recommendedName>
        <fullName evidence="4">Type 4 fimbrial biogenesis protein PilX N-terminal domain-containing protein</fullName>
    </recommendedName>
</protein>
<reference evidence="2 3" key="1">
    <citation type="submission" date="2024-04" db="EMBL/GenBank/DDBJ databases">
        <title>Genome sequencing and metabolic network reconstruction of aminoacids and betaine degradation by Anoxynatronum sibiricum.</title>
        <authorList>
            <person name="Detkova E.N."/>
            <person name="Boltjanskaja Y.V."/>
            <person name="Mardanov A.V."/>
            <person name="Kevbrin V."/>
        </authorList>
    </citation>
    <scope>NUCLEOTIDE SEQUENCE [LARGE SCALE GENOMIC DNA]</scope>
    <source>
        <strain evidence="2 3">Z-7981</strain>
    </source>
</reference>
<keyword evidence="1" id="KW-0472">Membrane</keyword>
<keyword evidence="3" id="KW-1185">Reference proteome</keyword>
<dbReference type="Proteomes" id="UP001407405">
    <property type="component" value="Unassembled WGS sequence"/>
</dbReference>
<evidence type="ECO:0000313" key="2">
    <source>
        <dbReference type="EMBL" id="MEN1759290.1"/>
    </source>
</evidence>
<evidence type="ECO:0008006" key="4">
    <source>
        <dbReference type="Google" id="ProtNLM"/>
    </source>
</evidence>
<organism evidence="2 3">
    <name type="scientific">Anoxynatronum sibiricum</name>
    <dbReference type="NCBI Taxonomy" id="210623"/>
    <lineage>
        <taxon>Bacteria</taxon>
        <taxon>Bacillati</taxon>
        <taxon>Bacillota</taxon>
        <taxon>Clostridia</taxon>
        <taxon>Eubacteriales</taxon>
        <taxon>Clostridiaceae</taxon>
        <taxon>Anoxynatronum</taxon>
    </lineage>
</organism>
<gene>
    <name evidence="2" type="ORF">AAIG11_02285</name>
</gene>
<accession>A0ABU9VQ53</accession>
<keyword evidence="1" id="KW-1133">Transmembrane helix</keyword>
<proteinExistence type="predicted"/>
<keyword evidence="1" id="KW-0812">Transmembrane</keyword>
<name>A0ABU9VQ53_9CLOT</name>
<feature type="transmembrane region" description="Helical" evidence="1">
    <location>
        <begin position="20"/>
        <end position="43"/>
    </location>
</feature>
<sequence>MIQRIINYKSIKNHIENKEAAALVLVVLLLMVSTILVLSVAFLTQSNTAMAHRQQQGIQSYYIARSGAELAYEAIVSDPAEWNYFENNDDWNHNPQTITFPEGEATIIITADTVNDIRRVRITSIGMAEGVERTVVLSVEHKNNGRFVWSR</sequence>
<comment type="caution">
    <text evidence="2">The sequence shown here is derived from an EMBL/GenBank/DDBJ whole genome shotgun (WGS) entry which is preliminary data.</text>
</comment>